<dbReference type="InterPro" id="IPR013780">
    <property type="entry name" value="Glyco_hydro_b"/>
</dbReference>
<evidence type="ECO:0000259" key="9">
    <source>
        <dbReference type="SMART" id="SM00813"/>
    </source>
</evidence>
<sequence length="482" mass="55173">MSNVVDIRNIKPTVTLSKYLQGQFSEHLGTGIYGGIWVGKDSDIENVRGIRSDVVRALRNIKVPVLRWPGGYFSDIYHWKDGIGNKRTPIVNTSWGGSLESNEFGTHEYFDFCQQIGAESYLNVNMSSGTIQEMTDWLEYITSPYGPMADLRAKNGHEKPWKLRFVGIGNEEWGEDGHMRPEFYADLYRLWQSFVHQYDNSQKPLVKIGCGPNIDDFNWTDVVMKNASEFMDGLSLHHYGLTDLWDKKGYAVGFKDKEWDSLLYSIRKMDYFIHEHGLRMKRYDPEHRVKLIVDEWGDWLHAESGTNPAFLQQQNTIRDAIMAATTLNIFAKHAGLVGMTNIAQTVNVLQSMILTKGNQMVLTPTYYVFDMYKLHQDAKFIAAYSDNGDPINYSISEKENNYIISICNTSLNQSNNLTIKMTNAVKKPSYAKVLHSDEKDAHNSFEEPDKIHLNDFNNYQINGNEINVALDDKSIVTLVIPK</sequence>
<keyword evidence="6" id="KW-0378">Hydrolase</keyword>
<evidence type="ECO:0000313" key="10">
    <source>
        <dbReference type="EMBL" id="PJZ17130.1"/>
    </source>
</evidence>
<dbReference type="Pfam" id="PF06964">
    <property type="entry name" value="Alpha-L-AF_C"/>
    <property type="match status" value="1"/>
</dbReference>
<dbReference type="InterPro" id="IPR017853">
    <property type="entry name" value="GH"/>
</dbReference>
<dbReference type="Proteomes" id="UP000231914">
    <property type="component" value="Unassembled WGS sequence"/>
</dbReference>
<proteinExistence type="inferred from homology"/>
<keyword evidence="7" id="KW-0119">Carbohydrate metabolism</keyword>
<evidence type="ECO:0000256" key="2">
    <source>
        <dbReference type="ARBA" id="ARBA00004881"/>
    </source>
</evidence>
<dbReference type="GO" id="GO:0046556">
    <property type="term" value="F:alpha-L-arabinofuranosidase activity"/>
    <property type="evidence" value="ECO:0007669"/>
    <property type="project" value="UniProtKB-EC"/>
</dbReference>
<evidence type="ECO:0000256" key="1">
    <source>
        <dbReference type="ARBA" id="ARBA00001462"/>
    </source>
</evidence>
<dbReference type="AlphaFoldDB" id="A0A2M9WNY5"/>
<protein>
    <recommendedName>
        <fullName evidence="5">non-reducing end alpha-L-arabinofuranosidase</fullName>
        <ecNumber evidence="5">3.2.1.55</ecNumber>
    </recommendedName>
</protein>
<dbReference type="RefSeq" id="WP_087236227.1">
    <property type="nucleotide sequence ID" value="NZ_JAATOH010000049.1"/>
</dbReference>
<accession>A0A2M9WNY5</accession>
<evidence type="ECO:0000256" key="7">
    <source>
        <dbReference type="ARBA" id="ARBA00023277"/>
    </source>
</evidence>
<dbReference type="Pfam" id="PF22848">
    <property type="entry name" value="ASD1_dom"/>
    <property type="match status" value="1"/>
</dbReference>
<name>A0A2M9WNY5_9LACO</name>
<comment type="subunit">
    <text evidence="4">Homohexamer; trimer of dimers.</text>
</comment>
<dbReference type="EMBL" id="MKXG01000042">
    <property type="protein sequence ID" value="PJZ17130.1"/>
    <property type="molecule type" value="Genomic_DNA"/>
</dbReference>
<evidence type="ECO:0000313" key="11">
    <source>
        <dbReference type="Proteomes" id="UP000231914"/>
    </source>
</evidence>
<dbReference type="EC" id="3.2.1.55" evidence="5"/>
<comment type="similarity">
    <text evidence="3">Belongs to the glycosyl hydrolase 51 family.</text>
</comment>
<dbReference type="GO" id="GO:0000272">
    <property type="term" value="P:polysaccharide catabolic process"/>
    <property type="evidence" value="ECO:0007669"/>
    <property type="project" value="TreeGrafter"/>
</dbReference>
<keyword evidence="8" id="KW-0326">Glycosidase</keyword>
<dbReference type="SUPFAM" id="SSF51445">
    <property type="entry name" value="(Trans)glycosidases"/>
    <property type="match status" value="1"/>
</dbReference>
<organism evidence="10 11">
    <name type="scientific">Lactobacillus crispatus</name>
    <dbReference type="NCBI Taxonomy" id="47770"/>
    <lineage>
        <taxon>Bacteria</taxon>
        <taxon>Bacillati</taxon>
        <taxon>Bacillota</taxon>
        <taxon>Bacilli</taxon>
        <taxon>Lactobacillales</taxon>
        <taxon>Lactobacillaceae</taxon>
        <taxon>Lactobacillus</taxon>
    </lineage>
</organism>
<comment type="caution">
    <text evidence="10">The sequence shown here is derived from an EMBL/GenBank/DDBJ whole genome shotgun (WGS) entry which is preliminary data.</text>
</comment>
<evidence type="ECO:0000256" key="4">
    <source>
        <dbReference type="ARBA" id="ARBA00011165"/>
    </source>
</evidence>
<evidence type="ECO:0000256" key="6">
    <source>
        <dbReference type="ARBA" id="ARBA00022801"/>
    </source>
</evidence>
<feature type="domain" description="Alpha-L-arabinofuranosidase C-terminal" evidence="9">
    <location>
        <begin position="294"/>
        <end position="474"/>
    </location>
</feature>
<dbReference type="GeneID" id="78203740"/>
<gene>
    <name evidence="10" type="ORF">BHU41_07135</name>
</gene>
<comment type="pathway">
    <text evidence="2">Glycan metabolism.</text>
</comment>
<dbReference type="Gene3D" id="2.60.40.1180">
    <property type="entry name" value="Golgi alpha-mannosidase II"/>
    <property type="match status" value="1"/>
</dbReference>
<dbReference type="GO" id="GO:0046373">
    <property type="term" value="P:L-arabinose metabolic process"/>
    <property type="evidence" value="ECO:0007669"/>
    <property type="project" value="InterPro"/>
</dbReference>
<dbReference type="PANTHER" id="PTHR43576:SF2">
    <property type="entry name" value="INTRACELLULAR EXO-ALPHA-L-ARABINOFURANOSIDASE 2"/>
    <property type="match status" value="1"/>
</dbReference>
<dbReference type="InterPro" id="IPR055235">
    <property type="entry name" value="ASD1_cat"/>
</dbReference>
<dbReference type="PANTHER" id="PTHR43576">
    <property type="entry name" value="ALPHA-L-ARABINOFURANOSIDASE C-RELATED"/>
    <property type="match status" value="1"/>
</dbReference>
<evidence type="ECO:0000256" key="5">
    <source>
        <dbReference type="ARBA" id="ARBA00012670"/>
    </source>
</evidence>
<evidence type="ECO:0000256" key="3">
    <source>
        <dbReference type="ARBA" id="ARBA00007186"/>
    </source>
</evidence>
<dbReference type="SMART" id="SM00813">
    <property type="entry name" value="Alpha-L-AF_C"/>
    <property type="match status" value="1"/>
</dbReference>
<comment type="catalytic activity">
    <reaction evidence="1">
        <text>Hydrolysis of terminal non-reducing alpha-L-arabinofuranoside residues in alpha-L-arabinosides.</text>
        <dbReference type="EC" id="3.2.1.55"/>
    </reaction>
</comment>
<dbReference type="Gene3D" id="3.20.20.80">
    <property type="entry name" value="Glycosidases"/>
    <property type="match status" value="1"/>
</dbReference>
<reference evidence="10 11" key="1">
    <citation type="submission" date="2016-10" db="EMBL/GenBank/DDBJ databases">
        <title>WGS of isloates from the oral cavity of healthy individuals.</title>
        <authorList>
            <person name="Sharma S."/>
            <person name="Pal V.K."/>
            <person name="Patil P.B."/>
            <person name="Korpole S."/>
            <person name="Grover V."/>
        </authorList>
    </citation>
    <scope>NUCLEOTIDE SEQUENCE [LARGE SCALE GENOMIC DNA]</scope>
    <source>
        <strain evidence="10 11">DISK12</strain>
    </source>
</reference>
<dbReference type="InterPro" id="IPR010720">
    <property type="entry name" value="Alpha-L-AF_C"/>
</dbReference>
<dbReference type="SUPFAM" id="SSF51011">
    <property type="entry name" value="Glycosyl hydrolase domain"/>
    <property type="match status" value="1"/>
</dbReference>
<evidence type="ECO:0000256" key="8">
    <source>
        <dbReference type="ARBA" id="ARBA00023295"/>
    </source>
</evidence>